<protein>
    <submittedName>
        <fullName evidence="1">Uncharacterized protein</fullName>
    </submittedName>
</protein>
<dbReference type="Proteomes" id="UP001046399">
    <property type="component" value="Segment"/>
</dbReference>
<keyword evidence="2" id="KW-1185">Reference proteome</keyword>
<evidence type="ECO:0000313" key="2">
    <source>
        <dbReference type="Proteomes" id="UP001046399"/>
    </source>
</evidence>
<sequence length="27" mass="3211">METFRTFALFSKRKKCVICKCCIIGKR</sequence>
<accession>A0A8F3HM99</accession>
<proteinExistence type="predicted"/>
<organism evidence="1 2">
    <name type="scientific">Staphylococcus phage JPL-50</name>
    <dbReference type="NCBI Taxonomy" id="2851077"/>
    <lineage>
        <taxon>Viruses</taxon>
        <taxon>Duplodnaviria</taxon>
        <taxon>Heunggongvirae</taxon>
        <taxon>Uroviricota</taxon>
        <taxon>Caudoviricetes</taxon>
        <taxon>Rountreeviridae</taxon>
        <taxon>Rakietenvirinae</taxon>
        <taxon>Rosenblumvirus</taxon>
        <taxon>Rosenblumvirus jpl50</taxon>
    </lineage>
</organism>
<dbReference type="EMBL" id="MZ359091">
    <property type="protein sequence ID" value="QWY14487.1"/>
    <property type="molecule type" value="Genomic_DNA"/>
</dbReference>
<evidence type="ECO:0000313" key="1">
    <source>
        <dbReference type="EMBL" id="QWY14487.1"/>
    </source>
</evidence>
<dbReference type="KEGG" id="vg:77936638"/>
<dbReference type="GeneID" id="77936638"/>
<reference evidence="1" key="1">
    <citation type="submission" date="2021-06" db="EMBL/GenBank/DDBJ databases">
        <authorList>
            <person name="Xu H."/>
        </authorList>
    </citation>
    <scope>NUCLEOTIDE SEQUENCE</scope>
</reference>
<dbReference type="RefSeq" id="YP_010660619.1">
    <property type="nucleotide sequence ID" value="NC_070878.1"/>
</dbReference>
<name>A0A8F3HM99_9CAUD</name>